<accession>A0A8S5R7S2</accession>
<sequence length="288" mass="33848">MYITDGNRLVIIVEDEGGNEINADEFIDMRKIRRPKDIYKYENIFIKDILSQYNEFKSLNEDLDEIPIVDRLNFINKRRNGMPGIANINEFIDCLNAVGKDKFMVKETKVGSNLSLADLKDEWMTLKKKGWKWYTKNIPGNFLTYYVFEKINKGENMKENLVEDDLYQLKAEIEDEVKKYMISQGFEPNEVKDYSVVDIYFDSKERDTAIVEVRAELSYDGLFELGLKLNKIIADYDEDAYFEPVEPGITNAYIHNITSEKINECSKQLKEDYEDEPNYINDLYEILI</sequence>
<reference evidence="1" key="1">
    <citation type="journal article" date="2021" name="Proc. Natl. Acad. Sci. U.S.A.">
        <title>A Catalog of Tens of Thousands of Viruses from Human Metagenomes Reveals Hidden Associations with Chronic Diseases.</title>
        <authorList>
            <person name="Tisza M.J."/>
            <person name="Buck C.B."/>
        </authorList>
    </citation>
    <scope>NUCLEOTIDE SEQUENCE</scope>
    <source>
        <strain evidence="1">CtnRj46</strain>
    </source>
</reference>
<dbReference type="EMBL" id="BK015829">
    <property type="protein sequence ID" value="DAE27137.1"/>
    <property type="molecule type" value="Genomic_DNA"/>
</dbReference>
<evidence type="ECO:0000313" key="1">
    <source>
        <dbReference type="EMBL" id="DAE27137.1"/>
    </source>
</evidence>
<proteinExistence type="predicted"/>
<protein>
    <submittedName>
        <fullName evidence="1">Uncharacterized protein</fullName>
    </submittedName>
</protein>
<organism evidence="1">
    <name type="scientific">virus sp. ctnRj46</name>
    <dbReference type="NCBI Taxonomy" id="2826814"/>
    <lineage>
        <taxon>Viruses</taxon>
    </lineage>
</organism>
<name>A0A8S5R7S2_9VIRU</name>